<evidence type="ECO:0000256" key="1">
    <source>
        <dbReference type="ARBA" id="ARBA00022723"/>
    </source>
</evidence>
<dbReference type="InterPro" id="IPR010666">
    <property type="entry name" value="Znf_GRF"/>
</dbReference>
<dbReference type="Proteomes" id="UP001372338">
    <property type="component" value="Unassembled WGS sequence"/>
</dbReference>
<dbReference type="GO" id="GO:0008270">
    <property type="term" value="F:zinc ion binding"/>
    <property type="evidence" value="ECO:0007669"/>
    <property type="project" value="UniProtKB-KW"/>
</dbReference>
<dbReference type="PROSITE" id="PS51999">
    <property type="entry name" value="ZF_GRF"/>
    <property type="match status" value="1"/>
</dbReference>
<proteinExistence type="predicted"/>
<evidence type="ECO:0000313" key="7">
    <source>
        <dbReference type="EMBL" id="KAK7244701.1"/>
    </source>
</evidence>
<evidence type="ECO:0000256" key="3">
    <source>
        <dbReference type="ARBA" id="ARBA00022833"/>
    </source>
</evidence>
<evidence type="ECO:0000256" key="5">
    <source>
        <dbReference type="SAM" id="Phobius"/>
    </source>
</evidence>
<sequence length="138" mass="15879">MASTFASSSNGVDRRVCYCGGVPRVLTSHSHKNPNRTFWRCPNWRDNPNAHYFKWVDEDANEASQGEIPSEHVEAAHQIPPRNADAAEFGVEYWKMKSKKLQRKLRDEREKSRKLIYIVILTCIVAFGSNIVCLMKCH</sequence>
<dbReference type="AlphaFoldDB" id="A0AAN9E275"/>
<dbReference type="PANTHER" id="PTHR33248">
    <property type="entry name" value="ZINC ION-BINDING PROTEIN"/>
    <property type="match status" value="1"/>
</dbReference>
<keyword evidence="3" id="KW-0862">Zinc</keyword>
<dbReference type="EMBL" id="JAYWIO010000008">
    <property type="protein sequence ID" value="KAK7244701.1"/>
    <property type="molecule type" value="Genomic_DNA"/>
</dbReference>
<evidence type="ECO:0000256" key="4">
    <source>
        <dbReference type="PROSITE-ProRule" id="PRU01343"/>
    </source>
</evidence>
<feature type="domain" description="GRF-type" evidence="6">
    <location>
        <begin position="17"/>
        <end position="59"/>
    </location>
</feature>
<keyword evidence="8" id="KW-1185">Reference proteome</keyword>
<accession>A0AAN9E275</accession>
<keyword evidence="5" id="KW-1133">Transmembrane helix</keyword>
<keyword evidence="1" id="KW-0479">Metal-binding</keyword>
<organism evidence="7 8">
    <name type="scientific">Crotalaria pallida</name>
    <name type="common">Smooth rattlebox</name>
    <name type="synonym">Crotalaria striata</name>
    <dbReference type="NCBI Taxonomy" id="3830"/>
    <lineage>
        <taxon>Eukaryota</taxon>
        <taxon>Viridiplantae</taxon>
        <taxon>Streptophyta</taxon>
        <taxon>Embryophyta</taxon>
        <taxon>Tracheophyta</taxon>
        <taxon>Spermatophyta</taxon>
        <taxon>Magnoliopsida</taxon>
        <taxon>eudicotyledons</taxon>
        <taxon>Gunneridae</taxon>
        <taxon>Pentapetalae</taxon>
        <taxon>rosids</taxon>
        <taxon>fabids</taxon>
        <taxon>Fabales</taxon>
        <taxon>Fabaceae</taxon>
        <taxon>Papilionoideae</taxon>
        <taxon>50 kb inversion clade</taxon>
        <taxon>genistoids sensu lato</taxon>
        <taxon>core genistoids</taxon>
        <taxon>Crotalarieae</taxon>
        <taxon>Crotalaria</taxon>
    </lineage>
</organism>
<dbReference type="Pfam" id="PF06839">
    <property type="entry name" value="Zn_ribbon_GRF"/>
    <property type="match status" value="1"/>
</dbReference>
<evidence type="ECO:0000313" key="8">
    <source>
        <dbReference type="Proteomes" id="UP001372338"/>
    </source>
</evidence>
<comment type="caution">
    <text evidence="7">The sequence shown here is derived from an EMBL/GenBank/DDBJ whole genome shotgun (WGS) entry which is preliminary data.</text>
</comment>
<feature type="transmembrane region" description="Helical" evidence="5">
    <location>
        <begin position="115"/>
        <end position="135"/>
    </location>
</feature>
<evidence type="ECO:0000256" key="2">
    <source>
        <dbReference type="ARBA" id="ARBA00022771"/>
    </source>
</evidence>
<name>A0AAN9E275_CROPI</name>
<keyword evidence="5" id="KW-0472">Membrane</keyword>
<keyword evidence="2 4" id="KW-0863">Zinc-finger</keyword>
<keyword evidence="5" id="KW-0812">Transmembrane</keyword>
<gene>
    <name evidence="7" type="ORF">RIF29_39527</name>
</gene>
<protein>
    <recommendedName>
        <fullName evidence="6">GRF-type domain-containing protein</fullName>
    </recommendedName>
</protein>
<reference evidence="7 8" key="1">
    <citation type="submission" date="2024-01" db="EMBL/GenBank/DDBJ databases">
        <title>The genomes of 5 underutilized Papilionoideae crops provide insights into root nodulation and disease resistanc.</title>
        <authorList>
            <person name="Yuan L."/>
        </authorList>
    </citation>
    <scope>NUCLEOTIDE SEQUENCE [LARGE SCALE GENOMIC DNA]</scope>
    <source>
        <strain evidence="7">ZHUSHIDOU_FW_LH</strain>
        <tissue evidence="7">Leaf</tissue>
    </source>
</reference>
<evidence type="ECO:0000259" key="6">
    <source>
        <dbReference type="PROSITE" id="PS51999"/>
    </source>
</evidence>